<feature type="domain" description="Cytoskeleton-associated protein 2 C-terminal" evidence="7">
    <location>
        <begin position="834"/>
        <end position="910"/>
    </location>
</feature>
<dbReference type="AlphaFoldDB" id="A0A8U1H5L5"/>
<dbReference type="PANTHER" id="PTHR47078:SF1">
    <property type="entry name" value="CYTOSKELETON-ASSOCIATED PROTEIN 2-LIKE"/>
    <property type="match status" value="1"/>
</dbReference>
<name>A0A8U1H5L5_SALNM</name>
<dbReference type="InterPro" id="IPR029197">
    <property type="entry name" value="CKAP2_C"/>
</dbReference>
<feature type="domain" description="Cytoskeleton-associated protein 2 C-terminal" evidence="7">
    <location>
        <begin position="646"/>
        <end position="812"/>
    </location>
</feature>
<dbReference type="GO" id="GO:0005813">
    <property type="term" value="C:centrosome"/>
    <property type="evidence" value="ECO:0007669"/>
    <property type="project" value="TreeGrafter"/>
</dbReference>
<protein>
    <submittedName>
        <fullName evidence="9">Cytoskeleton-associated protein 2-like</fullName>
    </submittedName>
</protein>
<keyword evidence="3" id="KW-0963">Cytoplasm</keyword>
<gene>
    <name evidence="9" type="primary">ckap2l</name>
</gene>
<dbReference type="KEGG" id="snh:120063480"/>
<keyword evidence="8" id="KW-1185">Reference proteome</keyword>
<feature type="compositionally biased region" description="Basic and acidic residues" evidence="6">
    <location>
        <begin position="629"/>
        <end position="648"/>
    </location>
</feature>
<feature type="compositionally biased region" description="Polar residues" evidence="6">
    <location>
        <begin position="195"/>
        <end position="204"/>
    </location>
</feature>
<feature type="region of interest" description="Disordered" evidence="6">
    <location>
        <begin position="550"/>
        <end position="648"/>
    </location>
</feature>
<evidence type="ECO:0000313" key="8">
    <source>
        <dbReference type="Proteomes" id="UP000808372"/>
    </source>
</evidence>
<feature type="compositionally biased region" description="Low complexity" evidence="6">
    <location>
        <begin position="575"/>
        <end position="586"/>
    </location>
</feature>
<dbReference type="GeneID" id="120063480"/>
<dbReference type="Proteomes" id="UP000808372">
    <property type="component" value="Chromosome 18"/>
</dbReference>
<dbReference type="CTD" id="150468"/>
<comment type="subcellular location">
    <subcellularLocation>
        <location evidence="1">Cytoplasm</location>
        <location evidence="1">Cytoskeleton</location>
    </subcellularLocation>
</comment>
<accession>A0A8U1H5L5</accession>
<evidence type="ECO:0000256" key="5">
    <source>
        <dbReference type="ARBA" id="ARBA00023212"/>
    </source>
</evidence>
<keyword evidence="4" id="KW-0597">Phosphoprotein</keyword>
<evidence type="ECO:0000256" key="2">
    <source>
        <dbReference type="ARBA" id="ARBA00009468"/>
    </source>
</evidence>
<dbReference type="GO" id="GO:0072686">
    <property type="term" value="C:mitotic spindle"/>
    <property type="evidence" value="ECO:0007669"/>
    <property type="project" value="TreeGrafter"/>
</dbReference>
<dbReference type="Pfam" id="PF15297">
    <property type="entry name" value="CKAP2_C"/>
    <property type="match status" value="2"/>
</dbReference>
<evidence type="ECO:0000256" key="4">
    <source>
        <dbReference type="ARBA" id="ARBA00022553"/>
    </source>
</evidence>
<evidence type="ECO:0000313" key="9">
    <source>
        <dbReference type="RefSeq" id="XP_038869791.1"/>
    </source>
</evidence>
<dbReference type="PANTHER" id="PTHR47078">
    <property type="entry name" value="CYTOSKELETON-ASSOCIATED PROTEIN 2-LIKE"/>
    <property type="match status" value="1"/>
</dbReference>
<feature type="region of interest" description="Disordered" evidence="6">
    <location>
        <begin position="135"/>
        <end position="349"/>
    </location>
</feature>
<feature type="region of interest" description="Disordered" evidence="6">
    <location>
        <begin position="909"/>
        <end position="935"/>
    </location>
</feature>
<dbReference type="InterPro" id="IPR052855">
    <property type="entry name" value="CKAP2-like"/>
</dbReference>
<comment type="similarity">
    <text evidence="2">Belongs to the CKAP2 family.</text>
</comment>
<organism evidence="8 9">
    <name type="scientific">Salvelinus namaycush</name>
    <name type="common">Lake trout</name>
    <name type="synonym">Salmo namaycush</name>
    <dbReference type="NCBI Taxonomy" id="8040"/>
    <lineage>
        <taxon>Eukaryota</taxon>
        <taxon>Metazoa</taxon>
        <taxon>Chordata</taxon>
        <taxon>Craniata</taxon>
        <taxon>Vertebrata</taxon>
        <taxon>Euteleostomi</taxon>
        <taxon>Actinopterygii</taxon>
        <taxon>Neopterygii</taxon>
        <taxon>Teleostei</taxon>
        <taxon>Protacanthopterygii</taxon>
        <taxon>Salmoniformes</taxon>
        <taxon>Salmonidae</taxon>
        <taxon>Salmoninae</taxon>
        <taxon>Salvelinus</taxon>
    </lineage>
</organism>
<feature type="compositionally biased region" description="Polar residues" evidence="6">
    <location>
        <begin position="215"/>
        <end position="349"/>
    </location>
</feature>
<dbReference type="GO" id="GO:0005829">
    <property type="term" value="C:cytosol"/>
    <property type="evidence" value="ECO:0007669"/>
    <property type="project" value="TreeGrafter"/>
</dbReference>
<evidence type="ECO:0000256" key="1">
    <source>
        <dbReference type="ARBA" id="ARBA00004245"/>
    </source>
</evidence>
<reference evidence="9" key="1">
    <citation type="submission" date="2025-08" db="UniProtKB">
        <authorList>
            <consortium name="RefSeq"/>
        </authorList>
    </citation>
    <scope>IDENTIFICATION</scope>
    <source>
        <tissue evidence="9">White muscle</tissue>
    </source>
</reference>
<evidence type="ECO:0000259" key="7">
    <source>
        <dbReference type="Pfam" id="PF15297"/>
    </source>
</evidence>
<proteinExistence type="inferred from homology"/>
<dbReference type="RefSeq" id="XP_038869791.1">
    <property type="nucleotide sequence ID" value="XM_039013863.1"/>
</dbReference>
<evidence type="ECO:0000256" key="6">
    <source>
        <dbReference type="SAM" id="MobiDB-lite"/>
    </source>
</evidence>
<sequence length="960" mass="103885">MSQVTRLQIAMDAEEMVAQLNRKELRKQQLIEYLAAKGRLKPPNPKPYLRDAVKAKQITMSTVKDDLDPGKENQGPNPLKMKKGTVKVQPLMANAVSQTTGTFCSTTNKQISANGLLSAASSTARLNVLKGMTKPSAVAPSHSTSLKTAPARSQSTVSTKRCPGTTNQPRTQPNPAVKVGNTRPSSAKPLENAGRTHSANTTRPKPNITGKPANTLRTASTRPSTVSTRPNTASTRPNTASTRPNTASTRPNTASTRPNTASTRPNTASTRPNTASTRPNTASTRPNTASTRPNTASTRPNTASTRPNTASTRPNTASTRPNTASTRPNTASTRPNTASSARMSPSTMVKTKTGLVSVQVQPRSTTVPAPASASFTPSVLNRACPSTSPVPAVTQKPPVTAQRRRNPFTGVSETNQRTTASAVDNGQRRSQAVSRTDSTPLPERSSKPAGQRQPVTGPKPIIQGPTGPGHKTAATKPGNKRTTKTSPRVSIQEVECIQRAASQHRAEARGAGASTRIWKAASRASTGITGNQWQNTALSRAMHAAVAAMGQKSSGEENRGMVESGWTDTDTKNEPNAPSPSSTSPACWPRPHSSTVNGVWIPQAVPRSAKKSSHGQEEVGWEAGVGLKTPRDQARVVPKTEGRRKMTAAQEERMQKLQEWRENRGISYKRPPMPVRPPRVRRTLALPQAYWDGMEEEVEARSLVEAVDRCLADCIKLLNEGCLSSQVQEMLSTVPMAEKFSKYWICQARLMERQGNLEVLPLFEEAVRVVLEPVDELRTVVFEMLKKKEETQGQSTVASEQEPVREQDDVMELHSTPDPMATPTAVKALIRGDRGGSSVVKYKITATPGGFRSQKREAAVARVLDGQELRFFTPVRRSVRIEKSALCYPASLQEHDLCVASFNDLMAQQDEREGEGEREGDEEGGGSAGPVPNGHLYVYRENGALRDKVNIQLIYAEEED</sequence>
<evidence type="ECO:0000256" key="3">
    <source>
        <dbReference type="ARBA" id="ARBA00022490"/>
    </source>
</evidence>
<feature type="compositionally biased region" description="Polar residues" evidence="6">
    <location>
        <begin position="141"/>
        <end position="174"/>
    </location>
</feature>
<feature type="region of interest" description="Disordered" evidence="6">
    <location>
        <begin position="382"/>
        <end position="490"/>
    </location>
</feature>
<feature type="compositionally biased region" description="Polar residues" evidence="6">
    <location>
        <begin position="409"/>
        <end position="439"/>
    </location>
</feature>
<keyword evidence="5" id="KW-0206">Cytoskeleton</keyword>